<evidence type="ECO:0000256" key="2">
    <source>
        <dbReference type="SAM" id="MobiDB-lite"/>
    </source>
</evidence>
<accession>A0A1B2JED4</accession>
<dbReference type="Gene3D" id="1.10.238.10">
    <property type="entry name" value="EF-hand"/>
    <property type="match status" value="1"/>
</dbReference>
<dbReference type="SUPFAM" id="SSF47923">
    <property type="entry name" value="Ypt/Rab-GAP domain of gyp1p"/>
    <property type="match status" value="2"/>
</dbReference>
<dbReference type="GO" id="GO:0005096">
    <property type="term" value="F:GTPase activator activity"/>
    <property type="evidence" value="ECO:0007669"/>
    <property type="project" value="UniProtKB-KW"/>
</dbReference>
<reference evidence="4 5" key="1">
    <citation type="submission" date="2016-02" db="EMBL/GenBank/DDBJ databases">
        <title>Comparative genomic and transcriptomic foundation for Pichia pastoris.</title>
        <authorList>
            <person name="Love K.R."/>
            <person name="Shah K.A."/>
            <person name="Whittaker C.A."/>
            <person name="Wu J."/>
            <person name="Bartlett M.C."/>
            <person name="Ma D."/>
            <person name="Leeson R.L."/>
            <person name="Priest M."/>
            <person name="Young S.K."/>
            <person name="Love J.C."/>
        </authorList>
    </citation>
    <scope>NUCLEOTIDE SEQUENCE [LARGE SCALE GENOMIC DNA]</scope>
    <source>
        <strain evidence="4 5">ATCC 28485</strain>
    </source>
</reference>
<sequence length="920" mass="106356">MSLLNNLISKASQLSIFDKQPTEKRLSKDELFCNEYHISQGETIVDECAAELAIENSFNKNLPEAPLESNLSQLRFLSGKVYLSEHFLIFRDTYDRQSGCLKLHLSMVKQLKRLPSRNYLFLLSILTYNDLRITIQFVGIRSHCEQFSYNLKTCLTKNLKTTPELVPFLETLYSEFLLSKNGSSRMDIVTPPPGGLGLIFKFPGDPVKLQNRIKTKAWWNYLKRNGRNLCINFDKSFLRLINVGLPNRLRGEIWELSCGSIYDRYMNSHEYTDLLAKNQGKSSIAIDEIEKDLYRSLPEYNAYQNPEGINRLRRVLTAYSWKNPEIGYCQAMNIVVAAMLIYMSEDQAYWCLDKLCGQIIPGYYSKTMYGVLLDQKVFESLVEKTLPMMHQHFNKHDIQLSIVSLPWFMSLFLNTMPLIYAFRIMDIFFLNGPKTLLQVALAVVKINGEKLLECEDDGECIAVFKDFFHSLDDHIPDIHYKNKTRFQELLVVAFREFSHISDETFVQYRTKNRNEVISGIESYLKKAQLRKLPKTPNLKEEHLSNVYDRYVSVLNNNYVEVGSDSSVMNFKMFAKFMDGLVDWINLEEKENIAQQKSFLIKLFKNWRSDEETGLTLENIAVGMNKLMEHDLMTSISNFFEIYDVNGTGKVDRDGILQISEDLIFLTTPWRDGYLFDEITNKAIESKIAEKIVEKRKFGDSSDEISIPSEMNFDKEKWVHEQSQRYLSLTSNFLHRAFEYALPEEENVDLIELDGNEGSEKKSVIANPALNPSAPVYLNLPTFRMVVLADETSELFFTRTFKHSIHLDQKVEKGSTNVRDLFNNILADGRRVAVEVRRRMNSDHTSRSSEKSQGSNTGAYNEDDDDFTANDNNEDNDYLLNNAEANVLNDSIPVEKGDKAFLQHIDHQIDSTKEEEKVIDF</sequence>
<keyword evidence="1" id="KW-0343">GTPase activation</keyword>
<dbReference type="GO" id="GO:0030427">
    <property type="term" value="C:site of polarized growth"/>
    <property type="evidence" value="ECO:0007669"/>
    <property type="project" value="UniProtKB-ARBA"/>
</dbReference>
<dbReference type="Pfam" id="PF02893">
    <property type="entry name" value="GRAM"/>
    <property type="match status" value="1"/>
</dbReference>
<dbReference type="SUPFAM" id="SSF47473">
    <property type="entry name" value="EF-hand"/>
    <property type="match status" value="1"/>
</dbReference>
<feature type="domain" description="Rab-GAP TBC" evidence="3">
    <location>
        <begin position="244"/>
        <end position="432"/>
    </location>
</feature>
<dbReference type="InterPro" id="IPR011992">
    <property type="entry name" value="EF-hand-dom_pair"/>
</dbReference>
<organism evidence="4 5">
    <name type="scientific">Komagataella pastoris</name>
    <name type="common">Yeast</name>
    <name type="synonym">Pichia pastoris</name>
    <dbReference type="NCBI Taxonomy" id="4922"/>
    <lineage>
        <taxon>Eukaryota</taxon>
        <taxon>Fungi</taxon>
        <taxon>Dikarya</taxon>
        <taxon>Ascomycota</taxon>
        <taxon>Saccharomycotina</taxon>
        <taxon>Pichiomycetes</taxon>
        <taxon>Pichiales</taxon>
        <taxon>Pichiaceae</taxon>
        <taxon>Komagataella</taxon>
    </lineage>
</organism>
<dbReference type="AlphaFoldDB" id="A0A1B2JED4"/>
<proteinExistence type="predicted"/>
<feature type="compositionally biased region" description="Basic and acidic residues" evidence="2">
    <location>
        <begin position="837"/>
        <end position="849"/>
    </location>
</feature>
<dbReference type="Proteomes" id="UP000094565">
    <property type="component" value="Chromosome 3"/>
</dbReference>
<dbReference type="GO" id="GO:0031267">
    <property type="term" value="F:small GTPase binding"/>
    <property type="evidence" value="ECO:0007669"/>
    <property type="project" value="TreeGrafter"/>
</dbReference>
<dbReference type="Pfam" id="PF00566">
    <property type="entry name" value="RabGAP-TBC"/>
    <property type="match status" value="1"/>
</dbReference>
<evidence type="ECO:0000259" key="3">
    <source>
        <dbReference type="PROSITE" id="PS50086"/>
    </source>
</evidence>
<dbReference type="PANTHER" id="PTHR47219:SF20">
    <property type="entry name" value="TBC1 DOMAIN FAMILY MEMBER 2B"/>
    <property type="match status" value="1"/>
</dbReference>
<feature type="region of interest" description="Disordered" evidence="2">
    <location>
        <begin position="837"/>
        <end position="875"/>
    </location>
</feature>
<name>A0A1B2JED4_PICPA</name>
<dbReference type="Gene3D" id="1.10.472.80">
    <property type="entry name" value="Ypt/Rab-GAP domain of gyp1p, domain 3"/>
    <property type="match status" value="1"/>
</dbReference>
<protein>
    <submittedName>
        <fullName evidence="4">BA75_03730T0</fullName>
    </submittedName>
</protein>
<dbReference type="PANTHER" id="PTHR47219">
    <property type="entry name" value="RAB GTPASE-ACTIVATING PROTEIN 1-LIKE"/>
    <property type="match status" value="1"/>
</dbReference>
<dbReference type="EMBL" id="CP014586">
    <property type="protein sequence ID" value="ANZ76343.1"/>
    <property type="molecule type" value="Genomic_DNA"/>
</dbReference>
<dbReference type="InterPro" id="IPR004182">
    <property type="entry name" value="GRAM"/>
</dbReference>
<evidence type="ECO:0000313" key="5">
    <source>
        <dbReference type="Proteomes" id="UP000094565"/>
    </source>
</evidence>
<dbReference type="Gene3D" id="1.10.8.270">
    <property type="entry name" value="putative rabgap domain of human tbc1 domain family member 14 like domains"/>
    <property type="match status" value="1"/>
</dbReference>
<dbReference type="InterPro" id="IPR000195">
    <property type="entry name" value="Rab-GAP-TBC_dom"/>
</dbReference>
<dbReference type="FunFam" id="1.10.8.270:FF:000015">
    <property type="entry name" value="GTPase activating protein (Gyp2)"/>
    <property type="match status" value="1"/>
</dbReference>
<evidence type="ECO:0000256" key="1">
    <source>
        <dbReference type="ARBA" id="ARBA00022468"/>
    </source>
</evidence>
<dbReference type="PROSITE" id="PS50086">
    <property type="entry name" value="TBC_RABGAP"/>
    <property type="match status" value="1"/>
</dbReference>
<dbReference type="SMART" id="SM00164">
    <property type="entry name" value="TBC"/>
    <property type="match status" value="1"/>
</dbReference>
<evidence type="ECO:0000313" key="4">
    <source>
        <dbReference type="EMBL" id="ANZ76343.1"/>
    </source>
</evidence>
<feature type="compositionally biased region" description="Acidic residues" evidence="2">
    <location>
        <begin position="860"/>
        <end position="875"/>
    </location>
</feature>
<dbReference type="InterPro" id="IPR035969">
    <property type="entry name" value="Rab-GAP_TBC_sf"/>
</dbReference>
<gene>
    <name evidence="4" type="primary">MDR1</name>
    <name evidence="4" type="ORF">ATY40_BA7503730</name>
</gene>
<dbReference type="InterPro" id="IPR050302">
    <property type="entry name" value="Rab_GAP_TBC_domain"/>
</dbReference>
<keyword evidence="5" id="KW-1185">Reference proteome</keyword>
<dbReference type="OrthoDB" id="17687at2759"/>